<feature type="domain" description="2EXR" evidence="1">
    <location>
        <begin position="8"/>
        <end position="97"/>
    </location>
</feature>
<sequence>MTANSSAFPLFSSLPPELRIRIWRDALPDRDGPALYPYRKGCWCPRRISESDDGPEHADDTYLFLEFRHDLLDSVHVKAPLAFVNREARCIALAWARKRGIEMRVREDSQCPVLARPFDPVHDALYVALDKFNDFCCEPYDRLFQPDLVDQGVSSSPDVTRIAIPEALLRSEDTTLHQVTEWFPRLAVIFIVVDAQPDLEDDGTKVQRRWELEGTEGRAFVRNHDHGGFDLGDGEYVGDEALYRRIEEASKGLSEVFGDDLVRRFEIRPVFAVRR</sequence>
<dbReference type="Pfam" id="PF20150">
    <property type="entry name" value="2EXR"/>
    <property type="match status" value="1"/>
</dbReference>
<gene>
    <name evidence="2" type="ORF">TCAP_06526</name>
</gene>
<evidence type="ECO:0000259" key="1">
    <source>
        <dbReference type="Pfam" id="PF20150"/>
    </source>
</evidence>
<dbReference type="Proteomes" id="UP000236621">
    <property type="component" value="Unassembled WGS sequence"/>
</dbReference>
<comment type="caution">
    <text evidence="2">The sequence shown here is derived from an EMBL/GenBank/DDBJ whole genome shotgun (WGS) entry which is preliminary data.</text>
</comment>
<dbReference type="STRING" id="45235.A0A2K3Q7P2"/>
<accession>A0A2K3Q7P2</accession>
<name>A0A2K3Q7P2_9HYPO</name>
<evidence type="ECO:0000313" key="3">
    <source>
        <dbReference type="Proteomes" id="UP000236621"/>
    </source>
</evidence>
<dbReference type="EMBL" id="NRSZ01001087">
    <property type="protein sequence ID" value="PNY23531.1"/>
    <property type="molecule type" value="Genomic_DNA"/>
</dbReference>
<keyword evidence="3" id="KW-1185">Reference proteome</keyword>
<dbReference type="OrthoDB" id="3546385at2759"/>
<protein>
    <recommendedName>
        <fullName evidence="1">2EXR domain-containing protein</fullName>
    </recommendedName>
</protein>
<evidence type="ECO:0000313" key="2">
    <source>
        <dbReference type="EMBL" id="PNY23531.1"/>
    </source>
</evidence>
<reference evidence="2 3" key="1">
    <citation type="submission" date="2017-08" db="EMBL/GenBank/DDBJ databases">
        <title>Harnessing the power of phylogenomics to disentangle the directionality and signatures of interkingdom host jumping in the parasitic fungal genus Tolypocladium.</title>
        <authorList>
            <person name="Quandt C.A."/>
            <person name="Patterson W."/>
            <person name="Spatafora J.W."/>
        </authorList>
    </citation>
    <scope>NUCLEOTIDE SEQUENCE [LARGE SCALE GENOMIC DNA]</scope>
    <source>
        <strain evidence="2 3">CBS 113982</strain>
    </source>
</reference>
<proteinExistence type="predicted"/>
<organism evidence="2 3">
    <name type="scientific">Tolypocladium capitatum</name>
    <dbReference type="NCBI Taxonomy" id="45235"/>
    <lineage>
        <taxon>Eukaryota</taxon>
        <taxon>Fungi</taxon>
        <taxon>Dikarya</taxon>
        <taxon>Ascomycota</taxon>
        <taxon>Pezizomycotina</taxon>
        <taxon>Sordariomycetes</taxon>
        <taxon>Hypocreomycetidae</taxon>
        <taxon>Hypocreales</taxon>
        <taxon>Ophiocordycipitaceae</taxon>
        <taxon>Tolypocladium</taxon>
    </lineage>
</organism>
<dbReference type="InterPro" id="IPR045518">
    <property type="entry name" value="2EXR"/>
</dbReference>
<dbReference type="AlphaFoldDB" id="A0A2K3Q7P2"/>